<dbReference type="Proteomes" id="UP000622604">
    <property type="component" value="Unassembled WGS sequence"/>
</dbReference>
<name>A0A8H9ID71_9ALTE</name>
<evidence type="ECO:0000313" key="2">
    <source>
        <dbReference type="Proteomes" id="UP000622604"/>
    </source>
</evidence>
<dbReference type="AlphaFoldDB" id="A0A8H9ID71"/>
<organism evidence="1 2">
    <name type="scientific">Paraglaciecola chathamensis</name>
    <dbReference type="NCBI Taxonomy" id="368405"/>
    <lineage>
        <taxon>Bacteria</taxon>
        <taxon>Pseudomonadati</taxon>
        <taxon>Pseudomonadota</taxon>
        <taxon>Gammaproteobacteria</taxon>
        <taxon>Alteromonadales</taxon>
        <taxon>Alteromonadaceae</taxon>
        <taxon>Paraglaciecola</taxon>
    </lineage>
</organism>
<proteinExistence type="predicted"/>
<reference evidence="1" key="2">
    <citation type="submission" date="2020-09" db="EMBL/GenBank/DDBJ databases">
        <authorList>
            <person name="Sun Q."/>
            <person name="Kim S."/>
        </authorList>
    </citation>
    <scope>NUCLEOTIDE SEQUENCE</scope>
    <source>
        <strain evidence="1">KCTC 32337</strain>
    </source>
</reference>
<accession>A0A8H9ID71</accession>
<sequence>MLTNESPTEILCFLPRIATTISPIIKLKSKIMGEMGSAKEPKVIDDKTWPYIDFIRSLLVKIQKQITGLISIFIPV</sequence>
<gene>
    <name evidence="1" type="ORF">GCM10011274_20490</name>
</gene>
<evidence type="ECO:0000313" key="1">
    <source>
        <dbReference type="EMBL" id="GGZ62431.1"/>
    </source>
</evidence>
<dbReference type="EMBL" id="BMZC01000005">
    <property type="protein sequence ID" value="GGZ62431.1"/>
    <property type="molecule type" value="Genomic_DNA"/>
</dbReference>
<reference evidence="1" key="1">
    <citation type="journal article" date="2014" name="Int. J. Syst. Evol. Microbiol.">
        <title>Complete genome sequence of Corynebacterium casei LMG S-19264T (=DSM 44701T), isolated from a smear-ripened cheese.</title>
        <authorList>
            <consortium name="US DOE Joint Genome Institute (JGI-PGF)"/>
            <person name="Walter F."/>
            <person name="Albersmeier A."/>
            <person name="Kalinowski J."/>
            <person name="Ruckert C."/>
        </authorList>
    </citation>
    <scope>NUCLEOTIDE SEQUENCE</scope>
    <source>
        <strain evidence="1">KCTC 32337</strain>
    </source>
</reference>
<protein>
    <submittedName>
        <fullName evidence="1">Uncharacterized protein</fullName>
    </submittedName>
</protein>
<comment type="caution">
    <text evidence="1">The sequence shown here is derived from an EMBL/GenBank/DDBJ whole genome shotgun (WGS) entry which is preliminary data.</text>
</comment>